<dbReference type="SUPFAM" id="SSF51182">
    <property type="entry name" value="RmlC-like cupins"/>
    <property type="match status" value="1"/>
</dbReference>
<proteinExistence type="predicted"/>
<name>A0AA96RGS5_9BACL</name>
<keyword evidence="6" id="KW-1185">Reference proteome</keyword>
<dbReference type="Pfam" id="PF12833">
    <property type="entry name" value="HTH_18"/>
    <property type="match status" value="1"/>
</dbReference>
<protein>
    <submittedName>
        <fullName evidence="5">AraC family transcriptional regulator</fullName>
    </submittedName>
</protein>
<dbReference type="Gene3D" id="2.60.120.10">
    <property type="entry name" value="Jelly Rolls"/>
    <property type="match status" value="1"/>
</dbReference>
<evidence type="ECO:0000256" key="1">
    <source>
        <dbReference type="ARBA" id="ARBA00023015"/>
    </source>
</evidence>
<dbReference type="InterPro" id="IPR020449">
    <property type="entry name" value="Tscrpt_reg_AraC-type_HTH"/>
</dbReference>
<dbReference type="InterPro" id="IPR018060">
    <property type="entry name" value="HTH_AraC"/>
</dbReference>
<dbReference type="InterPro" id="IPR009057">
    <property type="entry name" value="Homeodomain-like_sf"/>
</dbReference>
<keyword evidence="1" id="KW-0805">Transcription regulation</keyword>
<dbReference type="Gene3D" id="1.10.10.60">
    <property type="entry name" value="Homeodomain-like"/>
    <property type="match status" value="1"/>
</dbReference>
<sequence>MNFSRYSLQETITVKHLISFHYFEYAKGFVFEGEQHDFWEFLYVDKGEVEVRADERTLELKQGSLIVHKPNEFHTVRVRQEHKPPNLIVISFECASPALTALGGRVMNVGDRERNWLSLLLQEGFQAFKAPFDKPNDHTLVRRKEAAFGSEHLIKLYLEALLIHLCRSEASADSREPKLSLLPKERSEEQLVQQITDFMRRDLSRPLTLEQLAKEFHLGKTRLKELFQSQTGTGVLEYYRGLRIEQAKLLIRERQSNFTEIAQELGYGSIHYFSRDFRKLTGMSPSEYAKSVMARI</sequence>
<dbReference type="PANTHER" id="PTHR43280">
    <property type="entry name" value="ARAC-FAMILY TRANSCRIPTIONAL REGULATOR"/>
    <property type="match status" value="1"/>
</dbReference>
<dbReference type="GO" id="GO:0043565">
    <property type="term" value="F:sequence-specific DNA binding"/>
    <property type="evidence" value="ECO:0007669"/>
    <property type="project" value="InterPro"/>
</dbReference>
<dbReference type="Proteomes" id="UP001305702">
    <property type="component" value="Chromosome"/>
</dbReference>
<evidence type="ECO:0000256" key="3">
    <source>
        <dbReference type="ARBA" id="ARBA00023163"/>
    </source>
</evidence>
<feature type="domain" description="HTH araC/xylS-type" evidence="4">
    <location>
        <begin position="193"/>
        <end position="291"/>
    </location>
</feature>
<evidence type="ECO:0000313" key="5">
    <source>
        <dbReference type="EMBL" id="WNQ10364.1"/>
    </source>
</evidence>
<gene>
    <name evidence="5" type="ORF">MJA45_22495</name>
</gene>
<dbReference type="PROSITE" id="PS00041">
    <property type="entry name" value="HTH_ARAC_FAMILY_1"/>
    <property type="match status" value="1"/>
</dbReference>
<dbReference type="SMART" id="SM00342">
    <property type="entry name" value="HTH_ARAC"/>
    <property type="match status" value="1"/>
</dbReference>
<dbReference type="PROSITE" id="PS01124">
    <property type="entry name" value="HTH_ARAC_FAMILY_2"/>
    <property type="match status" value="1"/>
</dbReference>
<dbReference type="PRINTS" id="PR00032">
    <property type="entry name" value="HTHARAC"/>
</dbReference>
<evidence type="ECO:0000313" key="6">
    <source>
        <dbReference type="Proteomes" id="UP001305702"/>
    </source>
</evidence>
<dbReference type="GO" id="GO:0003700">
    <property type="term" value="F:DNA-binding transcription factor activity"/>
    <property type="evidence" value="ECO:0007669"/>
    <property type="project" value="InterPro"/>
</dbReference>
<dbReference type="SUPFAM" id="SSF46689">
    <property type="entry name" value="Homeodomain-like"/>
    <property type="match status" value="2"/>
</dbReference>
<keyword evidence="2" id="KW-0238">DNA-binding</keyword>
<keyword evidence="3" id="KW-0804">Transcription</keyword>
<dbReference type="KEGG" id="paun:MJA45_22495"/>
<dbReference type="InterPro" id="IPR011051">
    <property type="entry name" value="RmlC_Cupin_sf"/>
</dbReference>
<organism evidence="5 6">
    <name type="scientific">Paenibacillus aurantius</name>
    <dbReference type="NCBI Taxonomy" id="2918900"/>
    <lineage>
        <taxon>Bacteria</taxon>
        <taxon>Bacillati</taxon>
        <taxon>Bacillota</taxon>
        <taxon>Bacilli</taxon>
        <taxon>Bacillales</taxon>
        <taxon>Paenibacillaceae</taxon>
        <taxon>Paenibacillus</taxon>
    </lineage>
</organism>
<accession>A0AA96RGS5</accession>
<reference evidence="5 6" key="1">
    <citation type="submission" date="2022-02" db="EMBL/GenBank/DDBJ databases">
        <title>Paenibacillus sp. MBLB1776 Whole Genome Shotgun Sequencing.</title>
        <authorList>
            <person name="Hwang C.Y."/>
            <person name="Cho E.-S."/>
            <person name="Seo M.-J."/>
        </authorList>
    </citation>
    <scope>NUCLEOTIDE SEQUENCE [LARGE SCALE GENOMIC DNA]</scope>
    <source>
        <strain evidence="5 6">MBLB1776</strain>
    </source>
</reference>
<dbReference type="InterPro" id="IPR003313">
    <property type="entry name" value="AraC-bd"/>
</dbReference>
<dbReference type="AlphaFoldDB" id="A0AA96RGS5"/>
<evidence type="ECO:0000259" key="4">
    <source>
        <dbReference type="PROSITE" id="PS01124"/>
    </source>
</evidence>
<dbReference type="InterPro" id="IPR018062">
    <property type="entry name" value="HTH_AraC-typ_CS"/>
</dbReference>
<dbReference type="EMBL" id="CP130318">
    <property type="protein sequence ID" value="WNQ10364.1"/>
    <property type="molecule type" value="Genomic_DNA"/>
</dbReference>
<dbReference type="Pfam" id="PF02311">
    <property type="entry name" value="AraC_binding"/>
    <property type="match status" value="1"/>
</dbReference>
<dbReference type="InterPro" id="IPR014710">
    <property type="entry name" value="RmlC-like_jellyroll"/>
</dbReference>
<dbReference type="RefSeq" id="WP_315604138.1">
    <property type="nucleotide sequence ID" value="NZ_CP130318.1"/>
</dbReference>
<evidence type="ECO:0000256" key="2">
    <source>
        <dbReference type="ARBA" id="ARBA00023125"/>
    </source>
</evidence>
<dbReference type="PANTHER" id="PTHR43280:SF2">
    <property type="entry name" value="HTH-TYPE TRANSCRIPTIONAL REGULATOR EXSA"/>
    <property type="match status" value="1"/>
</dbReference>